<dbReference type="AlphaFoldDB" id="A0AA86RML8"/>
<evidence type="ECO:0000256" key="1">
    <source>
        <dbReference type="SAM" id="MobiDB-lite"/>
    </source>
</evidence>
<accession>A0AA86RML8</accession>
<proteinExistence type="predicted"/>
<evidence type="ECO:0000313" key="3">
    <source>
        <dbReference type="Proteomes" id="UP001189624"/>
    </source>
</evidence>
<organism evidence="2 3">
    <name type="scientific">Sphenostylis stenocarpa</name>
    <dbReference type="NCBI Taxonomy" id="92480"/>
    <lineage>
        <taxon>Eukaryota</taxon>
        <taxon>Viridiplantae</taxon>
        <taxon>Streptophyta</taxon>
        <taxon>Embryophyta</taxon>
        <taxon>Tracheophyta</taxon>
        <taxon>Spermatophyta</taxon>
        <taxon>Magnoliopsida</taxon>
        <taxon>eudicotyledons</taxon>
        <taxon>Gunneridae</taxon>
        <taxon>Pentapetalae</taxon>
        <taxon>rosids</taxon>
        <taxon>fabids</taxon>
        <taxon>Fabales</taxon>
        <taxon>Fabaceae</taxon>
        <taxon>Papilionoideae</taxon>
        <taxon>50 kb inversion clade</taxon>
        <taxon>NPAAA clade</taxon>
        <taxon>indigoferoid/millettioid clade</taxon>
        <taxon>Phaseoleae</taxon>
        <taxon>Sphenostylis</taxon>
    </lineage>
</organism>
<protein>
    <submittedName>
        <fullName evidence="2">Uncharacterized protein</fullName>
    </submittedName>
</protein>
<sequence>MIRARELVMAKVRGGPLSPAAHVSPSPSLPSGGGLLIHPRHKFSRTSLPTLTTTMPLSLHHTLPKQPSHSLLLSPLTSAPLLLILHSPP</sequence>
<evidence type="ECO:0000313" key="2">
    <source>
        <dbReference type="EMBL" id="CAJ1825262.1"/>
    </source>
</evidence>
<keyword evidence="3" id="KW-1185">Reference proteome</keyword>
<dbReference type="EMBL" id="OY731398">
    <property type="protein sequence ID" value="CAJ1825262.1"/>
    <property type="molecule type" value="Genomic_DNA"/>
</dbReference>
<dbReference type="Proteomes" id="UP001189624">
    <property type="component" value="Chromosome 1"/>
</dbReference>
<feature type="region of interest" description="Disordered" evidence="1">
    <location>
        <begin position="16"/>
        <end position="35"/>
    </location>
</feature>
<gene>
    <name evidence="2" type="ORF">AYBTSS11_LOCUS1252</name>
</gene>
<dbReference type="Gramene" id="rna-AYBTSS11_LOCUS1252">
    <property type="protein sequence ID" value="CAJ1825262.1"/>
    <property type="gene ID" value="gene-AYBTSS11_LOCUS1252"/>
</dbReference>
<name>A0AA86RML8_9FABA</name>
<reference evidence="2" key="1">
    <citation type="submission" date="2023-10" db="EMBL/GenBank/DDBJ databases">
        <authorList>
            <person name="Domelevo Entfellner J.-B."/>
        </authorList>
    </citation>
    <scope>NUCLEOTIDE SEQUENCE</scope>
</reference>